<reference evidence="2" key="1">
    <citation type="submission" date="2018-08" db="EMBL/GenBank/DDBJ databases">
        <authorList>
            <person name="Rossello M."/>
        </authorList>
    </citation>
    <scope>NUCLEOTIDE SEQUENCE [LARGE SCALE GENOMIC DNA]</scope>
    <source>
        <strain evidence="2">cv. Chinese Spring</strain>
    </source>
</reference>
<evidence type="ECO:0000313" key="2">
    <source>
        <dbReference type="EnsemblPlants" id="TraesCS6A02G417800.1.cds1"/>
    </source>
</evidence>
<keyword evidence="3" id="KW-1185">Reference proteome</keyword>
<dbReference type="PANTHER" id="PTHR33800:SF11">
    <property type="entry name" value="F-BOX DOMAIN-CONTAINING PROTEIN"/>
    <property type="match status" value="1"/>
</dbReference>
<sequence length="259" mass="29072">MRPPQPRTINPSSELYCCMNRARPLCHRRHHDARQRHHPVLVHHHTPTGDTPIAPCRRDSPLSTYQMPRRSSDANTKNRKRPKDTRGTLHNMKAAIQPAAKAPTFMSPHPNPSSPGNASKEGMTTKFHDTIKLVREEGEEVFGRLVVCGDMLLMGDGARSFYRLDMSTKPATWMTVENLNNWALFTGGGPTLSCKSPELWGGRSNVGYSAYSSQPWSLYGVCGAPDPVQDTLPINVDVDRMVPTWPCWLYPSMFYSDGR</sequence>
<dbReference type="Proteomes" id="UP000019116">
    <property type="component" value="Chromosome 6A"/>
</dbReference>
<evidence type="ECO:0000256" key="1">
    <source>
        <dbReference type="SAM" id="MobiDB-lite"/>
    </source>
</evidence>
<dbReference type="STRING" id="4565.A0A3B6NXH3"/>
<dbReference type="Gramene" id="TraesCS6A03G1043500.1">
    <property type="protein sequence ID" value="TraesCS6A03G1043500.1.CDS1"/>
    <property type="gene ID" value="TraesCS6A03G1043500"/>
</dbReference>
<name>A0A3B6NXH3_WHEAT</name>
<proteinExistence type="predicted"/>
<dbReference type="AlphaFoldDB" id="A0A3B6NXH3"/>
<feature type="region of interest" description="Disordered" evidence="1">
    <location>
        <begin position="102"/>
        <end position="123"/>
    </location>
</feature>
<organism evidence="2">
    <name type="scientific">Triticum aestivum</name>
    <name type="common">Wheat</name>
    <dbReference type="NCBI Taxonomy" id="4565"/>
    <lineage>
        <taxon>Eukaryota</taxon>
        <taxon>Viridiplantae</taxon>
        <taxon>Streptophyta</taxon>
        <taxon>Embryophyta</taxon>
        <taxon>Tracheophyta</taxon>
        <taxon>Spermatophyta</taxon>
        <taxon>Magnoliopsida</taxon>
        <taxon>Liliopsida</taxon>
        <taxon>Poales</taxon>
        <taxon>Poaceae</taxon>
        <taxon>BOP clade</taxon>
        <taxon>Pooideae</taxon>
        <taxon>Triticodae</taxon>
        <taxon>Triticeae</taxon>
        <taxon>Triticinae</taxon>
        <taxon>Triticum</taxon>
    </lineage>
</organism>
<reference evidence="2" key="2">
    <citation type="submission" date="2018-10" db="UniProtKB">
        <authorList>
            <consortium name="EnsemblPlants"/>
        </authorList>
    </citation>
    <scope>IDENTIFICATION</scope>
</reference>
<protein>
    <recommendedName>
        <fullName evidence="4">DUF295 domain-containing protein</fullName>
    </recommendedName>
</protein>
<dbReference type="Gramene" id="TraesCAD_scaffold_110022_01G000100.1">
    <property type="protein sequence ID" value="TraesCAD_scaffold_110022_01G000100.1"/>
    <property type="gene ID" value="TraesCAD_scaffold_110022_01G000100"/>
</dbReference>
<evidence type="ECO:0000313" key="3">
    <source>
        <dbReference type="Proteomes" id="UP000019116"/>
    </source>
</evidence>
<dbReference type="EnsemblPlants" id="TraesCS6A02G417800.1">
    <property type="protein sequence ID" value="TraesCS6A02G417800.1.cds1"/>
    <property type="gene ID" value="TraesCS6A02G417800"/>
</dbReference>
<dbReference type="Gramene" id="TraesCS6A02G417800.1">
    <property type="protein sequence ID" value="TraesCS6A02G417800.1.cds1"/>
    <property type="gene ID" value="TraesCS6A02G417800"/>
</dbReference>
<evidence type="ECO:0008006" key="4">
    <source>
        <dbReference type="Google" id="ProtNLM"/>
    </source>
</evidence>
<dbReference type="PANTHER" id="PTHR33800">
    <property type="entry name" value="OS06G0113600 PROTEIN"/>
    <property type="match status" value="1"/>
</dbReference>
<accession>A0A3B6NXH3</accession>
<feature type="region of interest" description="Disordered" evidence="1">
    <location>
        <begin position="43"/>
        <end position="88"/>
    </location>
</feature>